<dbReference type="AlphaFoldDB" id="A0A1T5FUQ2"/>
<gene>
    <name evidence="1" type="ORF">SAMN05660293_03450</name>
</gene>
<reference evidence="2" key="1">
    <citation type="submission" date="2017-02" db="EMBL/GenBank/DDBJ databases">
        <authorList>
            <person name="Varghese N."/>
            <person name="Submissions S."/>
        </authorList>
    </citation>
    <scope>NUCLEOTIDE SEQUENCE [LARGE SCALE GENOMIC DNA]</scope>
    <source>
        <strain evidence="2">DSM 22270</strain>
    </source>
</reference>
<dbReference type="EMBL" id="FUZA01000004">
    <property type="protein sequence ID" value="SKB99918.1"/>
    <property type="molecule type" value="Genomic_DNA"/>
</dbReference>
<proteinExistence type="predicted"/>
<dbReference type="InterPro" id="IPR035093">
    <property type="entry name" value="RelE/ParE_toxin_dom_sf"/>
</dbReference>
<evidence type="ECO:0000313" key="1">
    <source>
        <dbReference type="EMBL" id="SKB99918.1"/>
    </source>
</evidence>
<dbReference type="STRING" id="651661.SAMN05660293_03450"/>
<dbReference type="Gene3D" id="3.30.2310.20">
    <property type="entry name" value="RelE-like"/>
    <property type="match status" value="1"/>
</dbReference>
<accession>A0A1T5FUQ2</accession>
<protein>
    <submittedName>
        <fullName evidence="1">Plasmid stabilization system protein ParE</fullName>
    </submittedName>
</protein>
<dbReference type="Proteomes" id="UP000190897">
    <property type="component" value="Unassembled WGS sequence"/>
</dbReference>
<name>A0A1T5FUQ2_9BACT</name>
<sequence>MEVSRNLEWSERAILDYENLVEYLFFKWGESITLKVLSEIDYQISRVAKYPEQFPIVNKPNEIRRCVASPQTSIFFVVKPQSIYLLSIFDNRLDPDKHPG</sequence>
<keyword evidence="2" id="KW-1185">Reference proteome</keyword>
<evidence type="ECO:0000313" key="2">
    <source>
        <dbReference type="Proteomes" id="UP000190897"/>
    </source>
</evidence>
<organism evidence="1 2">
    <name type="scientific">Dyadobacter psychrophilus</name>
    <dbReference type="NCBI Taxonomy" id="651661"/>
    <lineage>
        <taxon>Bacteria</taxon>
        <taxon>Pseudomonadati</taxon>
        <taxon>Bacteroidota</taxon>
        <taxon>Cytophagia</taxon>
        <taxon>Cytophagales</taxon>
        <taxon>Spirosomataceae</taxon>
        <taxon>Dyadobacter</taxon>
    </lineage>
</organism>